<organism evidence="6 7">
    <name type="scientific">Hallerella succinigenes</name>
    <dbReference type="NCBI Taxonomy" id="1896222"/>
    <lineage>
        <taxon>Bacteria</taxon>
        <taxon>Pseudomonadati</taxon>
        <taxon>Fibrobacterota</taxon>
        <taxon>Fibrobacteria</taxon>
        <taxon>Fibrobacterales</taxon>
        <taxon>Fibrobacteraceae</taxon>
        <taxon>Hallerella</taxon>
    </lineage>
</organism>
<dbReference type="RefSeq" id="WP_100425406.1">
    <property type="nucleotide sequence ID" value="NZ_PGEX01000001.1"/>
</dbReference>
<evidence type="ECO:0000313" key="6">
    <source>
        <dbReference type="EMBL" id="PJJ41440.1"/>
    </source>
</evidence>
<feature type="signal peptide" evidence="4">
    <location>
        <begin position="1"/>
        <end position="17"/>
    </location>
</feature>
<evidence type="ECO:0000256" key="1">
    <source>
        <dbReference type="ARBA" id="ARBA00008709"/>
    </source>
</evidence>
<dbReference type="Pfam" id="PF07691">
    <property type="entry name" value="PA14"/>
    <property type="match status" value="1"/>
</dbReference>
<proteinExistence type="inferred from homology"/>
<evidence type="ECO:0000313" key="7">
    <source>
        <dbReference type="Proteomes" id="UP000231134"/>
    </source>
</evidence>
<feature type="domain" description="PA14" evidence="5">
    <location>
        <begin position="602"/>
        <end position="757"/>
    </location>
</feature>
<sequence length="1373" mass="152195">MRLVLLISLLYVVAAQASLTLHIQSPWRGDATKSSYKLHILGSPTSYNPIYGENSVTKMTSEGNGWFVYTWNKSVSDFQSWESFSVKLCPDSSDQNYNNNNCVAWTDGTNALSFTPSTLFGSDTEVWLYTTSDMSYTKSFAAPGSKMVWFKSPWGNKALPRMIFGTDSILMRFAVDDSTKCGWFYGAITPSALSNNPLKTAYFERFYASYMTAPAEGTVDLSSALASSDTIFVDGTDSKLSVSSKIGSLGACFDSSRTLHIYHPWRTNTSYRDSTFYISVQNNILGNPTALDSTGEYKRWRHYTFPAATASKPEWSSTSALFNIYRGANDWPAVTFFTEANRPLISSFFPSGVYETWLFTYTNERYDVVYAPLEEKIIRVMSPWENMSPSMIVNGDTVKMGPFSNDTCGWYQGAYYKHVTDWGITLRQTFGFEIYTSAGQKDGEPIQIDSIMAISDTAWVFPYPTLYSTPAYTTDFPGRLGICPTMQISAMVLDWAGENHHDSIDVDFGGIYNGNDYTMVTYLDSTGKIATNNKCGGHVLGMVLDSLVNGNPARVDSSVFPWSMCSAAREIEKWFVPETLATDASGKKYTNAVCRDIDLTLDEEGFWLADITEAGNCNDPDNPGFYPIDDFKYLDSAMTLYNPKYDSVVQGCRHNYSFSMKISAQFQYVKGQYFEFRGDDDVWVFINNRLVVDIGGCHSPVEGSVNLDTLGLVEGKEYPFHIFFSERNATGSNFKMRTSINLQTEKTYYPVEIPTSDGTIQYEIWQMLIDESLSCDVSSVTKVDTIPAASLFLLMGPGLPIDGDTLVPGVNYGGITVSETMSGFTIDTVAVVKSRTLAPGTYTLYFYLESDLSQSSKVYFTVPEYPLPSIVFADSLWNEMDPDTVKLGQYAFIPYPVQVLVEYMGTLCDSGCDAPLYFSSSDSLALTDEFGGLLDSVVPVNGKAHFYVMGTAAVEDGSFQISGASYDNILTWSNIDLEKPPVPIPSGGYMFDRDGDGVADSLMLSYGEPITGEDEPDSVSWQFGDSTWHRIVKKDLKKYRFLDSLLVFENDSLLNFLFTGTSSGDAYAGSYTTLFKKAVTDSLTGETDTLSFHVTGKIQDRLGPVITNAIVTPRSEDVYQLAIVFSEALDTNSYPLDSIFEFKAWRNGEESSRNIFPISGTRRTARYEIFYSSKNGVLPSVGDSIRIAPGVLSDVSQNAASEDNRWVRIIGEQYIVVESSKLFDAKTEKLDAFKQSSTVTPHKVTLGLPYESVEKQIGIPGFLIRYDLNELSASTGIGPDSLYVKYETSFFTNLGAYINSASGKILCTDKIFDGDCTQNPGNIYLGWNMRSTSGRLVGTGAYIARLKVKIGAVGGDSQKKEVVRTWGVRRVAE</sequence>
<protein>
    <submittedName>
        <fullName evidence="6">Fibro-slime domain-containing protein</fullName>
    </submittedName>
</protein>
<dbReference type="GO" id="GO:0005576">
    <property type="term" value="C:extracellular region"/>
    <property type="evidence" value="ECO:0007669"/>
    <property type="project" value="TreeGrafter"/>
</dbReference>
<evidence type="ECO:0000256" key="4">
    <source>
        <dbReference type="SAM" id="SignalP"/>
    </source>
</evidence>
<dbReference type="InterPro" id="IPR051154">
    <property type="entry name" value="Prespore-cell_inducing_factor"/>
</dbReference>
<dbReference type="PROSITE" id="PS51820">
    <property type="entry name" value="PA14"/>
    <property type="match status" value="1"/>
</dbReference>
<reference evidence="6 7" key="1">
    <citation type="submission" date="2017-11" db="EMBL/GenBank/DDBJ databases">
        <title>Animal gut microbial communities from fecal samples from Wisconsin, USA.</title>
        <authorList>
            <person name="Neumann A."/>
        </authorList>
    </citation>
    <scope>NUCLEOTIDE SEQUENCE [LARGE SCALE GENOMIC DNA]</scope>
    <source>
        <strain evidence="6 7">UWS3</strain>
    </source>
</reference>
<evidence type="ECO:0000256" key="3">
    <source>
        <dbReference type="ARBA" id="ARBA00023180"/>
    </source>
</evidence>
<name>A0A2M9A6U0_9BACT</name>
<dbReference type="InterPro" id="IPR011658">
    <property type="entry name" value="PA14_dom"/>
</dbReference>
<dbReference type="Proteomes" id="UP000231134">
    <property type="component" value="Unassembled WGS sequence"/>
</dbReference>
<dbReference type="NCBIfam" id="TIGR02148">
    <property type="entry name" value="Fibro_Slime"/>
    <property type="match status" value="1"/>
</dbReference>
<evidence type="ECO:0000256" key="2">
    <source>
        <dbReference type="ARBA" id="ARBA00022729"/>
    </source>
</evidence>
<feature type="chain" id="PRO_5014902761" evidence="4">
    <location>
        <begin position="18"/>
        <end position="1373"/>
    </location>
</feature>
<gene>
    <name evidence="6" type="ORF">BGX16_1411</name>
</gene>
<keyword evidence="7" id="KW-1185">Reference proteome</keyword>
<accession>A0A2M9A6U0</accession>
<dbReference type="EMBL" id="PGEX01000001">
    <property type="protein sequence ID" value="PJJ41440.1"/>
    <property type="molecule type" value="Genomic_DNA"/>
</dbReference>
<comment type="caution">
    <text evidence="6">The sequence shown here is derived from an EMBL/GenBank/DDBJ whole genome shotgun (WGS) entry which is preliminary data.</text>
</comment>
<dbReference type="OrthoDB" id="9804930at2"/>
<keyword evidence="2 4" id="KW-0732">Signal</keyword>
<evidence type="ECO:0000259" key="5">
    <source>
        <dbReference type="PROSITE" id="PS51820"/>
    </source>
</evidence>
<dbReference type="InterPro" id="IPR011874">
    <property type="entry name" value="Fibro_Slime"/>
</dbReference>
<comment type="similarity">
    <text evidence="1">Belongs to the prespore-cell-inducing factor family.</text>
</comment>
<dbReference type="InterPro" id="IPR037524">
    <property type="entry name" value="PA14/GLEYA"/>
</dbReference>
<dbReference type="PANTHER" id="PTHR31137">
    <property type="entry name" value="PROTEIN PSIB-RELATED-RELATED"/>
    <property type="match status" value="1"/>
</dbReference>
<keyword evidence="3" id="KW-0325">Glycoprotein</keyword>